<dbReference type="Proteomes" id="UP000002051">
    <property type="component" value="Chromosome 8"/>
</dbReference>
<organism evidence="2 4">
    <name type="scientific">Medicago truncatula</name>
    <name type="common">Barrel medic</name>
    <name type="synonym">Medicago tribuloides</name>
    <dbReference type="NCBI Taxonomy" id="3880"/>
    <lineage>
        <taxon>Eukaryota</taxon>
        <taxon>Viridiplantae</taxon>
        <taxon>Streptophyta</taxon>
        <taxon>Embryophyta</taxon>
        <taxon>Tracheophyta</taxon>
        <taxon>Spermatophyta</taxon>
        <taxon>Magnoliopsida</taxon>
        <taxon>eudicotyledons</taxon>
        <taxon>Gunneridae</taxon>
        <taxon>Pentapetalae</taxon>
        <taxon>rosids</taxon>
        <taxon>fabids</taxon>
        <taxon>Fabales</taxon>
        <taxon>Fabaceae</taxon>
        <taxon>Papilionoideae</taxon>
        <taxon>50 kb inversion clade</taxon>
        <taxon>NPAAA clade</taxon>
        <taxon>Hologalegina</taxon>
        <taxon>IRL clade</taxon>
        <taxon>Trifolieae</taxon>
        <taxon>Medicago</taxon>
    </lineage>
</organism>
<dbReference type="EnsemblPlants" id="AET01377">
    <property type="protein sequence ID" value="AET01377"/>
    <property type="gene ID" value="MTR_8g011790"/>
</dbReference>
<accession>G7LEF3</accession>
<evidence type="ECO:0000313" key="3">
    <source>
        <dbReference type="EnsemblPlants" id="AET01377"/>
    </source>
</evidence>
<keyword evidence="4" id="KW-1185">Reference proteome</keyword>
<evidence type="ECO:0000313" key="4">
    <source>
        <dbReference type="Proteomes" id="UP000002051"/>
    </source>
</evidence>
<gene>
    <name evidence="2" type="ordered locus">MTR_8g011790</name>
</gene>
<reference evidence="3" key="3">
    <citation type="submission" date="2015-04" db="UniProtKB">
        <authorList>
            <consortium name="EnsemblPlants"/>
        </authorList>
    </citation>
    <scope>IDENTIFICATION</scope>
    <source>
        <strain evidence="3">cv. Jemalong A17</strain>
    </source>
</reference>
<evidence type="ECO:0000313" key="2">
    <source>
        <dbReference type="EMBL" id="AET01377.1"/>
    </source>
</evidence>
<keyword evidence="1 2" id="KW-0812">Transmembrane</keyword>
<name>G7LEF3_MEDTR</name>
<reference evidence="2 4" key="1">
    <citation type="journal article" date="2011" name="Nature">
        <title>The Medicago genome provides insight into the evolution of rhizobial symbioses.</title>
        <authorList>
            <person name="Young N.D."/>
            <person name="Debelle F."/>
            <person name="Oldroyd G.E."/>
            <person name="Geurts R."/>
            <person name="Cannon S.B."/>
            <person name="Udvardi M.K."/>
            <person name="Benedito V.A."/>
            <person name="Mayer K.F."/>
            <person name="Gouzy J."/>
            <person name="Schoof H."/>
            <person name="Van de Peer Y."/>
            <person name="Proost S."/>
            <person name="Cook D.R."/>
            <person name="Meyers B.C."/>
            <person name="Spannagl M."/>
            <person name="Cheung F."/>
            <person name="De Mita S."/>
            <person name="Krishnakumar V."/>
            <person name="Gundlach H."/>
            <person name="Zhou S."/>
            <person name="Mudge J."/>
            <person name="Bharti A.K."/>
            <person name="Murray J.D."/>
            <person name="Naoumkina M.A."/>
            <person name="Rosen B."/>
            <person name="Silverstein K.A."/>
            <person name="Tang H."/>
            <person name="Rombauts S."/>
            <person name="Zhao P.X."/>
            <person name="Zhou P."/>
            <person name="Barbe V."/>
            <person name="Bardou P."/>
            <person name="Bechner M."/>
            <person name="Bellec A."/>
            <person name="Berger A."/>
            <person name="Berges H."/>
            <person name="Bidwell S."/>
            <person name="Bisseling T."/>
            <person name="Choisne N."/>
            <person name="Couloux A."/>
            <person name="Denny R."/>
            <person name="Deshpande S."/>
            <person name="Dai X."/>
            <person name="Doyle J.J."/>
            <person name="Dudez A.M."/>
            <person name="Farmer A.D."/>
            <person name="Fouteau S."/>
            <person name="Franken C."/>
            <person name="Gibelin C."/>
            <person name="Gish J."/>
            <person name="Goldstein S."/>
            <person name="Gonzalez A.J."/>
            <person name="Green P.J."/>
            <person name="Hallab A."/>
            <person name="Hartog M."/>
            <person name="Hua A."/>
            <person name="Humphray S.J."/>
            <person name="Jeong D.H."/>
            <person name="Jing Y."/>
            <person name="Jocker A."/>
            <person name="Kenton S.M."/>
            <person name="Kim D.J."/>
            <person name="Klee K."/>
            <person name="Lai H."/>
            <person name="Lang C."/>
            <person name="Lin S."/>
            <person name="Macmil S.L."/>
            <person name="Magdelenat G."/>
            <person name="Matthews L."/>
            <person name="McCorrison J."/>
            <person name="Monaghan E.L."/>
            <person name="Mun J.H."/>
            <person name="Najar F.Z."/>
            <person name="Nicholson C."/>
            <person name="Noirot C."/>
            <person name="O'Bleness M."/>
            <person name="Paule C.R."/>
            <person name="Poulain J."/>
            <person name="Prion F."/>
            <person name="Qin B."/>
            <person name="Qu C."/>
            <person name="Retzel E.F."/>
            <person name="Riddle C."/>
            <person name="Sallet E."/>
            <person name="Samain S."/>
            <person name="Samson N."/>
            <person name="Sanders I."/>
            <person name="Saurat O."/>
            <person name="Scarpelli C."/>
            <person name="Schiex T."/>
            <person name="Segurens B."/>
            <person name="Severin A.J."/>
            <person name="Sherrier D.J."/>
            <person name="Shi R."/>
            <person name="Sims S."/>
            <person name="Singer S.R."/>
            <person name="Sinharoy S."/>
            <person name="Sterck L."/>
            <person name="Viollet A."/>
            <person name="Wang B.B."/>
            <person name="Wang K."/>
            <person name="Wang M."/>
            <person name="Wang X."/>
            <person name="Warfsmann J."/>
            <person name="Weissenbach J."/>
            <person name="White D.D."/>
            <person name="White J.D."/>
            <person name="Wiley G.B."/>
            <person name="Wincker P."/>
            <person name="Xing Y."/>
            <person name="Yang L."/>
            <person name="Yao Z."/>
            <person name="Ying F."/>
            <person name="Zhai J."/>
            <person name="Zhou L."/>
            <person name="Zuber A."/>
            <person name="Denarie J."/>
            <person name="Dixon R.A."/>
            <person name="May G.D."/>
            <person name="Schwartz D.C."/>
            <person name="Rogers J."/>
            <person name="Quetier F."/>
            <person name="Town C.D."/>
            <person name="Roe B.A."/>
        </authorList>
    </citation>
    <scope>NUCLEOTIDE SEQUENCE [LARGE SCALE GENOMIC DNA]</scope>
    <source>
        <strain evidence="2">A17</strain>
        <strain evidence="3 4">cv. Jemalong A17</strain>
    </source>
</reference>
<proteinExistence type="predicted"/>
<dbReference type="AlphaFoldDB" id="G7LEF3"/>
<reference evidence="2 4" key="2">
    <citation type="journal article" date="2014" name="BMC Genomics">
        <title>An improved genome release (version Mt4.0) for the model legume Medicago truncatula.</title>
        <authorList>
            <person name="Tang H."/>
            <person name="Krishnakumar V."/>
            <person name="Bidwell S."/>
            <person name="Rosen B."/>
            <person name="Chan A."/>
            <person name="Zhou S."/>
            <person name="Gentzbittel L."/>
            <person name="Childs K.L."/>
            <person name="Yandell M."/>
            <person name="Gundlach H."/>
            <person name="Mayer K.F."/>
            <person name="Schwartz D.C."/>
            <person name="Town C.D."/>
        </authorList>
    </citation>
    <scope>GENOME REANNOTATION</scope>
    <source>
        <strain evidence="3 4">cv. Jemalong A17</strain>
    </source>
</reference>
<dbReference type="PaxDb" id="3880-AET01377"/>
<sequence length="61" mass="6719">MQISTNVVPLTIHHSSLDSFRLIEATLSFLSLTVMFPFPAVTSPFVFGLNSSRECMTSLQA</sequence>
<dbReference type="HOGENOM" id="CLU_2926142_0_0_1"/>
<keyword evidence="1" id="KW-0472">Membrane</keyword>
<keyword evidence="1" id="KW-1133">Transmembrane helix</keyword>
<feature type="transmembrane region" description="Helical" evidence="1">
    <location>
        <begin position="27"/>
        <end position="49"/>
    </location>
</feature>
<dbReference type="EMBL" id="CM001224">
    <property type="protein sequence ID" value="AET01377.1"/>
    <property type="molecule type" value="Genomic_DNA"/>
</dbReference>
<protein>
    <submittedName>
        <fullName evidence="2">Transmembrane protein, putative</fullName>
    </submittedName>
</protein>
<evidence type="ECO:0000256" key="1">
    <source>
        <dbReference type="SAM" id="Phobius"/>
    </source>
</evidence>